<organism evidence="1 2">
    <name type="scientific">Monoraphidium neglectum</name>
    <dbReference type="NCBI Taxonomy" id="145388"/>
    <lineage>
        <taxon>Eukaryota</taxon>
        <taxon>Viridiplantae</taxon>
        <taxon>Chlorophyta</taxon>
        <taxon>core chlorophytes</taxon>
        <taxon>Chlorophyceae</taxon>
        <taxon>CS clade</taxon>
        <taxon>Sphaeropleales</taxon>
        <taxon>Selenastraceae</taxon>
        <taxon>Monoraphidium</taxon>
    </lineage>
</organism>
<evidence type="ECO:0000313" key="1">
    <source>
        <dbReference type="EMBL" id="KIZ01031.1"/>
    </source>
</evidence>
<accession>A0A0D2N4S0</accession>
<dbReference type="GeneID" id="25739809"/>
<dbReference type="Proteomes" id="UP000054498">
    <property type="component" value="Unassembled WGS sequence"/>
</dbReference>
<dbReference type="AlphaFoldDB" id="A0A0D2N4S0"/>
<dbReference type="EMBL" id="KK101398">
    <property type="protein sequence ID" value="KIZ01031.1"/>
    <property type="molecule type" value="Genomic_DNA"/>
</dbReference>
<dbReference type="KEGG" id="mng:MNEG_6933"/>
<sequence>LGSLPGGGVASVGMRLTGSSGGREPSLLAAAAMDSLPGDVLMADDDLLSSLDYLLGDGAGI</sequence>
<reference evidence="1 2" key="1">
    <citation type="journal article" date="2013" name="BMC Genomics">
        <title>Reconstruction of the lipid metabolism for the microalga Monoraphidium neglectum from its genome sequence reveals characteristics suitable for biofuel production.</title>
        <authorList>
            <person name="Bogen C."/>
            <person name="Al-Dilaimi A."/>
            <person name="Albersmeier A."/>
            <person name="Wichmann J."/>
            <person name="Grundmann M."/>
            <person name="Rupp O."/>
            <person name="Lauersen K.J."/>
            <person name="Blifernez-Klassen O."/>
            <person name="Kalinowski J."/>
            <person name="Goesmann A."/>
            <person name="Mussgnug J.H."/>
            <person name="Kruse O."/>
        </authorList>
    </citation>
    <scope>NUCLEOTIDE SEQUENCE [LARGE SCALE GENOMIC DNA]</scope>
    <source>
        <strain evidence="1 2">SAG 48.87</strain>
    </source>
</reference>
<feature type="non-terminal residue" evidence="1">
    <location>
        <position position="1"/>
    </location>
</feature>
<keyword evidence="2" id="KW-1185">Reference proteome</keyword>
<name>A0A0D2N4S0_9CHLO</name>
<proteinExistence type="predicted"/>
<protein>
    <submittedName>
        <fullName evidence="1">Uncharacterized protein</fullName>
    </submittedName>
</protein>
<evidence type="ECO:0000313" key="2">
    <source>
        <dbReference type="Proteomes" id="UP000054498"/>
    </source>
</evidence>
<gene>
    <name evidence="1" type="ORF">MNEG_6933</name>
</gene>
<dbReference type="RefSeq" id="XP_013900050.1">
    <property type="nucleotide sequence ID" value="XM_014044596.1"/>
</dbReference>